<reference evidence="3" key="1">
    <citation type="submission" date="2023-06" db="EMBL/GenBank/DDBJ databases">
        <title>Genome sequence of Methanosarcinaceae archaeon Ag5.</title>
        <authorList>
            <person name="Protasov E."/>
            <person name="Platt K."/>
            <person name="Poehlein A."/>
            <person name="Daniel R."/>
            <person name="Brune A."/>
        </authorList>
    </citation>
    <scope>NUCLEOTIDE SEQUENCE</scope>
    <source>
        <strain evidence="3">Ag5</strain>
    </source>
</reference>
<dbReference type="AlphaFoldDB" id="A0AAE4MJJ2"/>
<dbReference type="Proteomes" id="UP001271789">
    <property type="component" value="Unassembled WGS sequence"/>
</dbReference>
<keyword evidence="4" id="KW-1185">Reference proteome</keyword>
<feature type="transmembrane region" description="Helical" evidence="1">
    <location>
        <begin position="85"/>
        <end position="106"/>
    </location>
</feature>
<feature type="transmembrane region" description="Helical" evidence="1">
    <location>
        <begin position="112"/>
        <end position="132"/>
    </location>
</feature>
<protein>
    <recommendedName>
        <fullName evidence="2">Heparan-alpha-glucosaminide N-acetyltransferase catalytic domain-containing protein</fullName>
    </recommendedName>
</protein>
<feature type="transmembrane region" description="Helical" evidence="1">
    <location>
        <begin position="235"/>
        <end position="255"/>
    </location>
</feature>
<accession>A0AAE4MJJ2</accession>
<name>A0AAE4MJJ2_9EURY</name>
<evidence type="ECO:0000313" key="4">
    <source>
        <dbReference type="Proteomes" id="UP001271789"/>
    </source>
</evidence>
<dbReference type="InterPro" id="IPR012429">
    <property type="entry name" value="HGSNAT_cat"/>
</dbReference>
<gene>
    <name evidence="3" type="ORF">MsAg5_16790</name>
</gene>
<feature type="transmembrane region" description="Helical" evidence="1">
    <location>
        <begin position="189"/>
        <end position="207"/>
    </location>
</feature>
<dbReference type="EMBL" id="JAWDKD010000023">
    <property type="protein sequence ID" value="MDV0447765.1"/>
    <property type="molecule type" value="Genomic_DNA"/>
</dbReference>
<feature type="transmembrane region" description="Helical" evidence="1">
    <location>
        <begin position="51"/>
        <end position="73"/>
    </location>
</feature>
<keyword evidence="1" id="KW-1133">Transmembrane helix</keyword>
<feature type="domain" description="Heparan-alpha-glucosaminide N-acetyltransferase catalytic" evidence="2">
    <location>
        <begin position="10"/>
        <end position="243"/>
    </location>
</feature>
<evidence type="ECO:0000313" key="3">
    <source>
        <dbReference type="EMBL" id="MDV0447765.1"/>
    </source>
</evidence>
<evidence type="ECO:0000259" key="2">
    <source>
        <dbReference type="Pfam" id="PF07786"/>
    </source>
</evidence>
<comment type="caution">
    <text evidence="3">The sequence shown here is derived from an EMBL/GenBank/DDBJ whole genome shotgun (WGS) entry which is preliminary data.</text>
</comment>
<dbReference type="RefSeq" id="WP_338100210.1">
    <property type="nucleotide sequence ID" value="NZ_JAWDKD010000023.1"/>
</dbReference>
<organism evidence="3 4">
    <name type="scientific">Methanolapillus africanus</name>
    <dbReference type="NCBI Taxonomy" id="3028297"/>
    <lineage>
        <taxon>Archaea</taxon>
        <taxon>Methanobacteriati</taxon>
        <taxon>Methanobacteriota</taxon>
        <taxon>Stenosarchaea group</taxon>
        <taxon>Methanomicrobia</taxon>
        <taxon>Methanosarcinales</taxon>
        <taxon>Methanosarcinaceae</taxon>
        <taxon>Methanolapillus</taxon>
    </lineage>
</organism>
<evidence type="ECO:0000256" key="1">
    <source>
        <dbReference type="SAM" id="Phobius"/>
    </source>
</evidence>
<keyword evidence="1" id="KW-0812">Transmembrane</keyword>
<dbReference type="Pfam" id="PF07786">
    <property type="entry name" value="HGSNAT_cat"/>
    <property type="match status" value="1"/>
</dbReference>
<sequence>MRTVLRKPGRFYEIDVLRGFAVILMVIYHFLYDLDYFNVYPMPSWFWPQQFYGFPVTILFAAIAGLSLTLAAAGTADSRTLTRKFVRRGLKIFAVGLLITVVTWFYPHDGFIVFGILHLIGISTILSIPFLLRHTKSGATTPKDAWIPLVLGVVIILLGPLVRKISGPAWLIPFGVRPSGFSFLDYEPLIPWFGVILIGVAIGFWLYPAGVRKIHVPAQMPGFLSPFSIIGQHSLIIYLIHQPLILLLLQIFGIIDLGIF</sequence>
<feature type="transmembrane region" description="Helical" evidence="1">
    <location>
        <begin position="144"/>
        <end position="162"/>
    </location>
</feature>
<keyword evidence="1" id="KW-0472">Membrane</keyword>
<feature type="transmembrane region" description="Helical" evidence="1">
    <location>
        <begin position="12"/>
        <end position="31"/>
    </location>
</feature>
<proteinExistence type="predicted"/>